<dbReference type="Pfam" id="PF02373">
    <property type="entry name" value="JmjC"/>
    <property type="match status" value="1"/>
</dbReference>
<dbReference type="PANTHER" id="PTHR10694">
    <property type="entry name" value="LYSINE-SPECIFIC DEMETHYLASE"/>
    <property type="match status" value="1"/>
</dbReference>
<accession>A0A176VFU4</accession>
<dbReference type="PANTHER" id="PTHR10694:SF45">
    <property type="entry name" value="LYSINE-SPECIFIC DEMETHYLASE ELF6"/>
    <property type="match status" value="1"/>
</dbReference>
<evidence type="ECO:0000313" key="4">
    <source>
        <dbReference type="Proteomes" id="UP000077202"/>
    </source>
</evidence>
<proteinExistence type="predicted"/>
<evidence type="ECO:0000259" key="2">
    <source>
        <dbReference type="PROSITE" id="PS51184"/>
    </source>
</evidence>
<reference evidence="3" key="1">
    <citation type="submission" date="2016-03" db="EMBL/GenBank/DDBJ databases">
        <title>Mechanisms controlling the formation of the plant cell surface in tip-growing cells are functionally conserved among land plants.</title>
        <authorList>
            <person name="Honkanen S."/>
            <person name="Jones V.A."/>
            <person name="Morieri G."/>
            <person name="Champion C."/>
            <person name="Hetherington A.J."/>
            <person name="Kelly S."/>
            <person name="Saint-Marcoux D."/>
            <person name="Proust H."/>
            <person name="Prescott H."/>
            <person name="Dolan L."/>
        </authorList>
    </citation>
    <scope>NUCLEOTIDE SEQUENCE [LARGE SCALE GENOMIC DNA]</scope>
    <source>
        <tissue evidence="3">Whole gametophyte</tissue>
    </source>
</reference>
<dbReference type="Gene3D" id="2.60.120.650">
    <property type="entry name" value="Cupin"/>
    <property type="match status" value="1"/>
</dbReference>
<gene>
    <name evidence="3" type="ORF">AXG93_2458s1000</name>
</gene>
<dbReference type="GO" id="GO:0000785">
    <property type="term" value="C:chromatin"/>
    <property type="evidence" value="ECO:0007669"/>
    <property type="project" value="TreeGrafter"/>
</dbReference>
<dbReference type="GO" id="GO:0005634">
    <property type="term" value="C:nucleus"/>
    <property type="evidence" value="ECO:0007669"/>
    <property type="project" value="TreeGrafter"/>
</dbReference>
<sequence>MGLVRYMPDEVPGVTSLMIYIGMIFSWFAWHVEYHELHSLNYLHTEASKTRLVQNAGEYVVTFPPAITWDSDAGLIAEQLQTLLLLVGCMSLRRSGTECGNELPSYAFTSVDGDELDGVAASAKQ</sequence>
<keyword evidence="1" id="KW-1133">Transmembrane helix</keyword>
<keyword evidence="1" id="KW-0472">Membrane</keyword>
<feature type="transmembrane region" description="Helical" evidence="1">
    <location>
        <begin position="12"/>
        <end position="30"/>
    </location>
</feature>
<organism evidence="3 4">
    <name type="scientific">Marchantia polymorpha subsp. ruderalis</name>
    <dbReference type="NCBI Taxonomy" id="1480154"/>
    <lineage>
        <taxon>Eukaryota</taxon>
        <taxon>Viridiplantae</taxon>
        <taxon>Streptophyta</taxon>
        <taxon>Embryophyta</taxon>
        <taxon>Marchantiophyta</taxon>
        <taxon>Marchantiopsida</taxon>
        <taxon>Marchantiidae</taxon>
        <taxon>Marchantiales</taxon>
        <taxon>Marchantiaceae</taxon>
        <taxon>Marchantia</taxon>
    </lineage>
</organism>
<dbReference type="AlphaFoldDB" id="A0A176VFU4"/>
<name>A0A176VFU4_MARPO</name>
<evidence type="ECO:0000256" key="1">
    <source>
        <dbReference type="SAM" id="Phobius"/>
    </source>
</evidence>
<dbReference type="InterPro" id="IPR003347">
    <property type="entry name" value="JmjC_dom"/>
</dbReference>
<protein>
    <recommendedName>
        <fullName evidence="2">JmjC domain-containing protein</fullName>
    </recommendedName>
</protein>
<keyword evidence="1" id="KW-0812">Transmembrane</keyword>
<feature type="domain" description="JmjC" evidence="2">
    <location>
        <begin position="1"/>
        <end position="125"/>
    </location>
</feature>
<evidence type="ECO:0000313" key="3">
    <source>
        <dbReference type="EMBL" id="OAE19779.1"/>
    </source>
</evidence>
<comment type="caution">
    <text evidence="3">The sequence shown here is derived from an EMBL/GenBank/DDBJ whole genome shotgun (WGS) entry which is preliminary data.</text>
</comment>
<dbReference type="GO" id="GO:0010468">
    <property type="term" value="P:regulation of gene expression"/>
    <property type="evidence" value="ECO:0007669"/>
    <property type="project" value="TreeGrafter"/>
</dbReference>
<dbReference type="Proteomes" id="UP000077202">
    <property type="component" value="Unassembled WGS sequence"/>
</dbReference>
<dbReference type="PROSITE" id="PS51184">
    <property type="entry name" value="JMJC"/>
    <property type="match status" value="1"/>
</dbReference>
<dbReference type="GO" id="GO:0034647">
    <property type="term" value="F:histone H3K4me/H3K4me2/H3K4me3 demethylase activity"/>
    <property type="evidence" value="ECO:0007669"/>
    <property type="project" value="TreeGrafter"/>
</dbReference>
<dbReference type="EMBL" id="LVLJ01003785">
    <property type="protein sequence ID" value="OAE19779.1"/>
    <property type="molecule type" value="Genomic_DNA"/>
</dbReference>
<keyword evidence="4" id="KW-1185">Reference proteome</keyword>